<dbReference type="Proteomes" id="UP000308528">
    <property type="component" value="Unassembled WGS sequence"/>
</dbReference>
<dbReference type="RefSeq" id="WP_136458386.1">
    <property type="nucleotide sequence ID" value="NZ_SRSF01000003.1"/>
</dbReference>
<evidence type="ECO:0000313" key="1">
    <source>
        <dbReference type="EMBL" id="THH39661.1"/>
    </source>
</evidence>
<dbReference type="OrthoDB" id="8858565at2"/>
<comment type="caution">
    <text evidence="1">The sequence shown here is derived from an EMBL/GenBank/DDBJ whole genome shotgun (WGS) entry which is preliminary data.</text>
</comment>
<keyword evidence="2" id="KW-1185">Reference proteome</keyword>
<evidence type="ECO:0000313" key="2">
    <source>
        <dbReference type="Proteomes" id="UP000308528"/>
    </source>
</evidence>
<dbReference type="EMBL" id="SRSF01000003">
    <property type="protein sequence ID" value="THH39661.1"/>
    <property type="molecule type" value="Genomic_DNA"/>
</dbReference>
<organism evidence="1 2">
    <name type="scientific">Neolewinella litorea</name>
    <dbReference type="NCBI Taxonomy" id="2562452"/>
    <lineage>
        <taxon>Bacteria</taxon>
        <taxon>Pseudomonadati</taxon>
        <taxon>Bacteroidota</taxon>
        <taxon>Saprospiria</taxon>
        <taxon>Saprospirales</taxon>
        <taxon>Lewinellaceae</taxon>
        <taxon>Neolewinella</taxon>
    </lineage>
</organism>
<gene>
    <name evidence="1" type="ORF">E4021_08570</name>
</gene>
<accession>A0A4S4NMQ1</accession>
<dbReference type="AlphaFoldDB" id="A0A4S4NMQ1"/>
<name>A0A4S4NMQ1_9BACT</name>
<proteinExistence type="predicted"/>
<reference evidence="1 2" key="1">
    <citation type="submission" date="2019-04" db="EMBL/GenBank/DDBJ databases">
        <title>Lewinella litorea sp. nov., isolated from a marine sand.</title>
        <authorList>
            <person name="Yoon J.-H."/>
        </authorList>
    </citation>
    <scope>NUCLEOTIDE SEQUENCE [LARGE SCALE GENOMIC DNA]</scope>
    <source>
        <strain evidence="1 2">HSMS-39</strain>
    </source>
</reference>
<protein>
    <submittedName>
        <fullName evidence="1">Uncharacterized protein</fullName>
    </submittedName>
</protein>
<sequence length="66" mass="7861">MPDTPHTRPITEDDFGPSFYDYESELREMAVEIGNELQRNEPEKPRSEIVRTALQRARRWWLDRAG</sequence>